<evidence type="ECO:0000259" key="2">
    <source>
        <dbReference type="PROSITE" id="PS51084"/>
    </source>
</evidence>
<gene>
    <name evidence="3" type="ORF">BWK73_08015</name>
</gene>
<dbReference type="EMBL" id="MTEJ01000020">
    <property type="protein sequence ID" value="OQX15024.1"/>
    <property type="molecule type" value="Genomic_DNA"/>
</dbReference>
<dbReference type="Pfam" id="PF01230">
    <property type="entry name" value="HIT"/>
    <property type="match status" value="1"/>
</dbReference>
<dbReference type="SUPFAM" id="SSF54197">
    <property type="entry name" value="HIT-like"/>
    <property type="match status" value="1"/>
</dbReference>
<dbReference type="PROSITE" id="PS51084">
    <property type="entry name" value="HIT_2"/>
    <property type="match status" value="1"/>
</dbReference>
<protein>
    <submittedName>
        <fullName evidence="3">HIT family protein</fullName>
    </submittedName>
</protein>
<organism evidence="3 4">
    <name type="scientific">Thiothrix lacustris</name>
    <dbReference type="NCBI Taxonomy" id="525917"/>
    <lineage>
        <taxon>Bacteria</taxon>
        <taxon>Pseudomonadati</taxon>
        <taxon>Pseudomonadota</taxon>
        <taxon>Gammaproteobacteria</taxon>
        <taxon>Thiotrichales</taxon>
        <taxon>Thiotrichaceae</taxon>
        <taxon>Thiothrix</taxon>
    </lineage>
</organism>
<accession>A0A1Y1QVT7</accession>
<dbReference type="Gene3D" id="3.30.428.10">
    <property type="entry name" value="HIT-like"/>
    <property type="match status" value="1"/>
</dbReference>
<feature type="domain" description="HIT" evidence="2">
    <location>
        <begin position="42"/>
        <end position="111"/>
    </location>
</feature>
<evidence type="ECO:0000256" key="1">
    <source>
        <dbReference type="PROSITE-ProRule" id="PRU00464"/>
    </source>
</evidence>
<name>A0A1Y1QVT7_9GAMM</name>
<evidence type="ECO:0000313" key="4">
    <source>
        <dbReference type="Proteomes" id="UP000192491"/>
    </source>
</evidence>
<comment type="caution">
    <text evidence="1">Lacks conserved residue(s) required for the propagation of feature annotation.</text>
</comment>
<reference evidence="3 4" key="1">
    <citation type="submission" date="2017-01" db="EMBL/GenBank/DDBJ databases">
        <title>Novel large sulfur bacteria in the metagenomes of groundwater-fed chemosynthetic microbial mats in the Lake Huron basin.</title>
        <authorList>
            <person name="Sharrar A.M."/>
            <person name="Flood B.E."/>
            <person name="Bailey J.V."/>
            <person name="Jones D.S."/>
            <person name="Biddanda B."/>
            <person name="Ruberg S.A."/>
            <person name="Marcus D.N."/>
            <person name="Dick G.J."/>
        </authorList>
    </citation>
    <scope>NUCLEOTIDE SEQUENCE [LARGE SCALE GENOMIC DNA]</scope>
    <source>
        <strain evidence="3">A8</strain>
    </source>
</reference>
<dbReference type="InterPro" id="IPR026026">
    <property type="entry name" value="HIT_Hint"/>
</dbReference>
<sequence>MKHETHHRDFALHPQLAQDTYPVTDLELCRVLLMNEARYPWLILVPRRAGIREIHELTTAERQQLWAESDKVSRVLMTLFQPDKLNIAALGNAVAQLHVHHLARFQRDAAWPAPVWGKFPPDPYAPEAAIVRCETLRSCLQNAPHPDSEGAESLRASF</sequence>
<proteinExistence type="predicted"/>
<dbReference type="GO" id="GO:0003824">
    <property type="term" value="F:catalytic activity"/>
    <property type="evidence" value="ECO:0007669"/>
    <property type="project" value="InterPro"/>
</dbReference>
<dbReference type="AlphaFoldDB" id="A0A1Y1QVT7"/>
<dbReference type="InterPro" id="IPR011146">
    <property type="entry name" value="HIT-like"/>
</dbReference>
<dbReference type="PIRSF" id="PIRSF000714">
    <property type="entry name" value="HIT"/>
    <property type="match status" value="1"/>
</dbReference>
<evidence type="ECO:0000313" key="3">
    <source>
        <dbReference type="EMBL" id="OQX15024.1"/>
    </source>
</evidence>
<dbReference type="InterPro" id="IPR036265">
    <property type="entry name" value="HIT-like_sf"/>
</dbReference>
<comment type="caution">
    <text evidence="3">The sequence shown here is derived from an EMBL/GenBank/DDBJ whole genome shotgun (WGS) entry which is preliminary data.</text>
</comment>
<dbReference type="Proteomes" id="UP000192491">
    <property type="component" value="Unassembled WGS sequence"/>
</dbReference>